<feature type="transmembrane region" description="Helical" evidence="5">
    <location>
        <begin position="214"/>
        <end position="237"/>
    </location>
</feature>
<evidence type="ECO:0000256" key="3">
    <source>
        <dbReference type="ARBA" id="ARBA00022989"/>
    </source>
</evidence>
<feature type="transmembrane region" description="Helical" evidence="5">
    <location>
        <begin position="141"/>
        <end position="161"/>
    </location>
</feature>
<feature type="transmembrane region" description="Helical" evidence="5">
    <location>
        <begin position="346"/>
        <end position="365"/>
    </location>
</feature>
<dbReference type="RefSeq" id="WP_113890415.1">
    <property type="nucleotide sequence ID" value="NZ_QNRK01000018.1"/>
</dbReference>
<keyword evidence="2 5" id="KW-0812">Transmembrane</keyword>
<dbReference type="GO" id="GO:0015385">
    <property type="term" value="F:sodium:proton antiporter activity"/>
    <property type="evidence" value="ECO:0007669"/>
    <property type="project" value="TreeGrafter"/>
</dbReference>
<evidence type="ECO:0000256" key="1">
    <source>
        <dbReference type="ARBA" id="ARBA00004141"/>
    </source>
</evidence>
<dbReference type="PANTHER" id="PTHR37958">
    <property type="entry name" value="SODIUM-POTASSIUM/PROTON ANTIPORTER CHAA"/>
    <property type="match status" value="1"/>
</dbReference>
<evidence type="ECO:0000313" key="8">
    <source>
        <dbReference type="Proteomes" id="UP000253529"/>
    </source>
</evidence>
<keyword evidence="3 5" id="KW-1133">Transmembrane helix</keyword>
<feature type="domain" description="Sodium/calcium exchanger membrane region" evidence="6">
    <location>
        <begin position="39"/>
        <end position="192"/>
    </location>
</feature>
<dbReference type="InterPro" id="IPR052946">
    <property type="entry name" value="Alkaline_pH_Ca-Antiporter"/>
</dbReference>
<sequence length="366" mass="37707">MSATHGTTAAIVRVYAPPLAALVLFGLEHAHVVDAETPWVAILSGLLLLGSVFAAVHHAEVVALKVGEPFGSVLLALAVTVIEASLIVTSMLSGGATENALARDSVFAAVVIVLTGVVGLCLLVGGARYREQGFRVEGTGSALSVLATLAVLTLVMPNYTLAKFGPQYSPTQLVFVSVLSLLLYFVFVFVQSVRHRDYFLPEGASDIGEESEPPSASATGVSAVMLVVSLLAVVLLAETLAESIERAIHAAHLPPSFLGVVIAALVLLPESVAAVKAARSNHLQTSLNLAIGSALACIGLTIPVVAGVSLYLGRELTLGLDAEGTAILLLTLFVSSLTLATGRATILQGAVHLVIFGVFLLLAAVP</sequence>
<dbReference type="GO" id="GO:0005886">
    <property type="term" value="C:plasma membrane"/>
    <property type="evidence" value="ECO:0007669"/>
    <property type="project" value="TreeGrafter"/>
</dbReference>
<evidence type="ECO:0000256" key="5">
    <source>
        <dbReference type="SAM" id="Phobius"/>
    </source>
</evidence>
<dbReference type="InterPro" id="IPR004837">
    <property type="entry name" value="NaCa_Exmemb"/>
</dbReference>
<dbReference type="AlphaFoldDB" id="A0A366F7F6"/>
<organism evidence="7 8">
    <name type="scientific">Roseiarcus fermentans</name>
    <dbReference type="NCBI Taxonomy" id="1473586"/>
    <lineage>
        <taxon>Bacteria</taxon>
        <taxon>Pseudomonadati</taxon>
        <taxon>Pseudomonadota</taxon>
        <taxon>Alphaproteobacteria</taxon>
        <taxon>Hyphomicrobiales</taxon>
        <taxon>Roseiarcaceae</taxon>
        <taxon>Roseiarcus</taxon>
    </lineage>
</organism>
<gene>
    <name evidence="7" type="ORF">DFR50_11877</name>
</gene>
<dbReference type="InterPro" id="IPR044880">
    <property type="entry name" value="NCX_ion-bd_dom_sf"/>
</dbReference>
<feature type="domain" description="Sodium/calcium exchanger membrane region" evidence="6">
    <location>
        <begin position="222"/>
        <end position="363"/>
    </location>
</feature>
<evidence type="ECO:0000256" key="2">
    <source>
        <dbReference type="ARBA" id="ARBA00022692"/>
    </source>
</evidence>
<accession>A0A366F7F6</accession>
<keyword evidence="4 5" id="KW-0472">Membrane</keyword>
<name>A0A366F7F6_9HYPH</name>
<dbReference type="OrthoDB" id="9787814at2"/>
<feature type="transmembrane region" description="Helical" evidence="5">
    <location>
        <begin position="39"/>
        <end position="58"/>
    </location>
</feature>
<dbReference type="Pfam" id="PF01699">
    <property type="entry name" value="Na_Ca_ex"/>
    <property type="match status" value="2"/>
</dbReference>
<feature type="transmembrane region" description="Helical" evidence="5">
    <location>
        <begin position="6"/>
        <end position="27"/>
    </location>
</feature>
<dbReference type="Gene3D" id="1.20.1420.30">
    <property type="entry name" value="NCX, central ion-binding region"/>
    <property type="match status" value="1"/>
</dbReference>
<evidence type="ECO:0000256" key="4">
    <source>
        <dbReference type="ARBA" id="ARBA00023136"/>
    </source>
</evidence>
<keyword evidence="8" id="KW-1185">Reference proteome</keyword>
<dbReference type="Proteomes" id="UP000253529">
    <property type="component" value="Unassembled WGS sequence"/>
</dbReference>
<feature type="transmembrane region" description="Helical" evidence="5">
    <location>
        <begin position="289"/>
        <end position="312"/>
    </location>
</feature>
<feature type="transmembrane region" description="Helical" evidence="5">
    <location>
        <begin position="324"/>
        <end position="340"/>
    </location>
</feature>
<dbReference type="EMBL" id="QNRK01000018">
    <property type="protein sequence ID" value="RBP10591.1"/>
    <property type="molecule type" value="Genomic_DNA"/>
</dbReference>
<feature type="transmembrane region" description="Helical" evidence="5">
    <location>
        <begin position="249"/>
        <end position="269"/>
    </location>
</feature>
<comment type="caution">
    <text evidence="7">The sequence shown here is derived from an EMBL/GenBank/DDBJ whole genome shotgun (WGS) entry which is preliminary data.</text>
</comment>
<evidence type="ECO:0000313" key="7">
    <source>
        <dbReference type="EMBL" id="RBP10591.1"/>
    </source>
</evidence>
<evidence type="ECO:0000259" key="6">
    <source>
        <dbReference type="Pfam" id="PF01699"/>
    </source>
</evidence>
<feature type="transmembrane region" description="Helical" evidence="5">
    <location>
        <begin position="70"/>
        <end position="94"/>
    </location>
</feature>
<protein>
    <submittedName>
        <fullName evidence="7">Ca2+:H+ antiporter</fullName>
    </submittedName>
</protein>
<feature type="transmembrane region" description="Helical" evidence="5">
    <location>
        <begin position="173"/>
        <end position="194"/>
    </location>
</feature>
<feature type="transmembrane region" description="Helical" evidence="5">
    <location>
        <begin position="106"/>
        <end position="129"/>
    </location>
</feature>
<proteinExistence type="predicted"/>
<comment type="subcellular location">
    <subcellularLocation>
        <location evidence="1">Membrane</location>
        <topology evidence="1">Multi-pass membrane protein</topology>
    </subcellularLocation>
</comment>
<dbReference type="GO" id="GO:0015386">
    <property type="term" value="F:potassium:proton antiporter activity"/>
    <property type="evidence" value="ECO:0007669"/>
    <property type="project" value="TreeGrafter"/>
</dbReference>
<reference evidence="7 8" key="1">
    <citation type="submission" date="2018-06" db="EMBL/GenBank/DDBJ databases">
        <title>Genomic Encyclopedia of Type Strains, Phase IV (KMG-IV): sequencing the most valuable type-strain genomes for metagenomic binning, comparative biology and taxonomic classification.</title>
        <authorList>
            <person name="Goeker M."/>
        </authorList>
    </citation>
    <scope>NUCLEOTIDE SEQUENCE [LARGE SCALE GENOMIC DNA]</scope>
    <source>
        <strain evidence="7 8">DSM 24875</strain>
    </source>
</reference>
<dbReference type="PANTHER" id="PTHR37958:SF1">
    <property type="entry name" value="SODIUM-POTASSIUM_PROTON ANTIPORTER CHAA"/>
    <property type="match status" value="1"/>
</dbReference>